<keyword evidence="4 8" id="KW-0560">Oxidoreductase</keyword>
<protein>
    <submittedName>
        <fullName evidence="8">Xanthine dehydrogenase small subunit</fullName>
        <ecNumber evidence="8">1.17.1.4</ecNumber>
    </submittedName>
</protein>
<keyword evidence="5" id="KW-0408">Iron</keyword>
<evidence type="ECO:0000259" key="6">
    <source>
        <dbReference type="PROSITE" id="PS51085"/>
    </source>
</evidence>
<dbReference type="PROSITE" id="PS00197">
    <property type="entry name" value="2FE2S_FER_1"/>
    <property type="match status" value="1"/>
</dbReference>
<keyword evidence="2" id="KW-0479">Metal-binding</keyword>
<dbReference type="PANTHER" id="PTHR45444:SF3">
    <property type="entry name" value="XANTHINE DEHYDROGENASE"/>
    <property type="match status" value="1"/>
</dbReference>
<evidence type="ECO:0000313" key="8">
    <source>
        <dbReference type="EMBL" id="NSL53800.1"/>
    </source>
</evidence>
<dbReference type="InterPro" id="IPR016167">
    <property type="entry name" value="FAD-bd_PCMH_sub1"/>
</dbReference>
<dbReference type="InterPro" id="IPR005107">
    <property type="entry name" value="CO_DH_flav_C"/>
</dbReference>
<dbReference type="Proteomes" id="UP000778523">
    <property type="component" value="Unassembled WGS sequence"/>
</dbReference>
<dbReference type="InterPro" id="IPR014307">
    <property type="entry name" value="Xanthine_DH_ssu"/>
</dbReference>
<name>A0ABX2IID5_9RHOO</name>
<dbReference type="Gene3D" id="3.10.20.30">
    <property type="match status" value="1"/>
</dbReference>
<evidence type="ECO:0000256" key="4">
    <source>
        <dbReference type="ARBA" id="ARBA00023002"/>
    </source>
</evidence>
<evidence type="ECO:0000259" key="7">
    <source>
        <dbReference type="PROSITE" id="PS51387"/>
    </source>
</evidence>
<dbReference type="SUPFAM" id="SSF56176">
    <property type="entry name" value="FAD-binding/transporter-associated domain-like"/>
    <property type="match status" value="1"/>
</dbReference>
<dbReference type="InterPro" id="IPR002888">
    <property type="entry name" value="2Fe-2S-bd"/>
</dbReference>
<dbReference type="InterPro" id="IPR036683">
    <property type="entry name" value="CO_DH_flav_C_dom_sf"/>
</dbReference>
<dbReference type="InterPro" id="IPR016166">
    <property type="entry name" value="FAD-bd_PCMH"/>
</dbReference>
<dbReference type="SUPFAM" id="SSF55447">
    <property type="entry name" value="CO dehydrogenase flavoprotein C-terminal domain-like"/>
    <property type="match status" value="1"/>
</dbReference>
<dbReference type="Gene3D" id="3.30.465.10">
    <property type="match status" value="1"/>
</dbReference>
<sequence>MTRTDIRFWYQGKTLSLSDQPAQRTVLQWLREERGACGSKEGCGEGDCGACTVVVATLDAQGAGGLRLQAINSCIALLPTLDGKALFTVEDLAGADGLHPVQQALVDLHGSQCGFCTPGFAMSLWADYEEQPRVPTLDEAQQVLSGNLCRCTGYRPILEAAQRCREYPLQRLERAPIRSALEKIANEPALDFDHGGQRFFAPRSLTELATLRQALPEARLLAGGTDIGLWVTKQLRELGDIIYLGAVEELRRTETDDTWLTLGAGLTLTEAFTLLCRDEPQWQELAARFASLPVRNAGTLGGNVANGSPIGDSMPALIALGTHVVLQKGETQRELALEDFYLGYQQTALQPGEFVRALRVPRAVPGRLFRTWKVSKRQDQDISAVCAGFALTLGDAGLISDARLAFGGMAATPRRALAAEAALRGQPLELRSIEAAMDALEQDFQPIADMRASAAYRQQVARNLLRRLWLEHSTQAQLRVDRITEVFA</sequence>
<dbReference type="InterPro" id="IPR036884">
    <property type="entry name" value="2Fe-2S-bd_dom_sf"/>
</dbReference>
<evidence type="ECO:0000256" key="3">
    <source>
        <dbReference type="ARBA" id="ARBA00022827"/>
    </source>
</evidence>
<keyword evidence="9" id="KW-1185">Reference proteome</keyword>
<dbReference type="InterPro" id="IPR016208">
    <property type="entry name" value="Ald_Oxase/xanthine_DH-like"/>
</dbReference>
<dbReference type="Pfam" id="PF00111">
    <property type="entry name" value="Fer2"/>
    <property type="match status" value="1"/>
</dbReference>
<dbReference type="InterPro" id="IPR001041">
    <property type="entry name" value="2Fe-2S_ferredoxin-type"/>
</dbReference>
<dbReference type="EMBL" id="JABCSC020000001">
    <property type="protein sequence ID" value="NSL53800.1"/>
    <property type="molecule type" value="Genomic_DNA"/>
</dbReference>
<dbReference type="EC" id="1.17.1.4" evidence="8"/>
<dbReference type="Pfam" id="PF00941">
    <property type="entry name" value="FAD_binding_5"/>
    <property type="match status" value="1"/>
</dbReference>
<accession>A0ABX2IID5</accession>
<feature type="domain" description="FAD-binding PCMH-type" evidence="7">
    <location>
        <begin position="192"/>
        <end position="365"/>
    </location>
</feature>
<evidence type="ECO:0000313" key="9">
    <source>
        <dbReference type="Proteomes" id="UP000778523"/>
    </source>
</evidence>
<dbReference type="GO" id="GO:0004854">
    <property type="term" value="F:xanthine dehydrogenase activity"/>
    <property type="evidence" value="ECO:0007669"/>
    <property type="project" value="UniProtKB-EC"/>
</dbReference>
<evidence type="ECO:0000256" key="5">
    <source>
        <dbReference type="ARBA" id="ARBA00023004"/>
    </source>
</evidence>
<dbReference type="SUPFAM" id="SSF47741">
    <property type="entry name" value="CO dehydrogenase ISP C-domain like"/>
    <property type="match status" value="1"/>
</dbReference>
<dbReference type="InterPro" id="IPR036010">
    <property type="entry name" value="2Fe-2S_ferredoxin-like_sf"/>
</dbReference>
<dbReference type="SMART" id="SM01092">
    <property type="entry name" value="CO_deh_flav_C"/>
    <property type="match status" value="1"/>
</dbReference>
<dbReference type="PIRSF" id="PIRSF036557">
    <property type="entry name" value="XdhA_RC"/>
    <property type="match status" value="1"/>
</dbReference>
<dbReference type="Pfam" id="PF01799">
    <property type="entry name" value="Fer2_2"/>
    <property type="match status" value="1"/>
</dbReference>
<evidence type="ECO:0000256" key="1">
    <source>
        <dbReference type="ARBA" id="ARBA00022630"/>
    </source>
</evidence>
<dbReference type="PANTHER" id="PTHR45444">
    <property type="entry name" value="XANTHINE DEHYDROGENASE"/>
    <property type="match status" value="1"/>
</dbReference>
<comment type="caution">
    <text evidence="8">The sequence shown here is derived from an EMBL/GenBank/DDBJ whole genome shotgun (WGS) entry which is preliminary data.</text>
</comment>
<organism evidence="8 9">
    <name type="scientific">Uliginosibacterium aquaticum</name>
    <dbReference type="NCBI Taxonomy" id="2731212"/>
    <lineage>
        <taxon>Bacteria</taxon>
        <taxon>Pseudomonadati</taxon>
        <taxon>Pseudomonadota</taxon>
        <taxon>Betaproteobacteria</taxon>
        <taxon>Rhodocyclales</taxon>
        <taxon>Zoogloeaceae</taxon>
        <taxon>Uliginosibacterium</taxon>
    </lineage>
</organism>
<dbReference type="PROSITE" id="PS51387">
    <property type="entry name" value="FAD_PCMH"/>
    <property type="match status" value="1"/>
</dbReference>
<keyword evidence="3" id="KW-0274">FAD</keyword>
<dbReference type="Pfam" id="PF03450">
    <property type="entry name" value="CO_deh_flav_C"/>
    <property type="match status" value="1"/>
</dbReference>
<dbReference type="Gene3D" id="3.30.390.50">
    <property type="entry name" value="CO dehydrogenase flavoprotein, C-terminal domain"/>
    <property type="match status" value="1"/>
</dbReference>
<dbReference type="NCBIfam" id="TIGR02963">
    <property type="entry name" value="xanthine_xdhA"/>
    <property type="match status" value="1"/>
</dbReference>
<evidence type="ECO:0000256" key="2">
    <source>
        <dbReference type="ARBA" id="ARBA00022723"/>
    </source>
</evidence>
<dbReference type="SUPFAM" id="SSF54292">
    <property type="entry name" value="2Fe-2S ferredoxin-like"/>
    <property type="match status" value="1"/>
</dbReference>
<feature type="domain" description="2Fe-2S ferredoxin-type" evidence="6">
    <location>
        <begin position="4"/>
        <end position="92"/>
    </location>
</feature>
<dbReference type="PROSITE" id="PS51085">
    <property type="entry name" value="2FE2S_FER_2"/>
    <property type="match status" value="1"/>
</dbReference>
<dbReference type="InterPro" id="IPR016169">
    <property type="entry name" value="FAD-bd_PCMH_sub2"/>
</dbReference>
<dbReference type="RefSeq" id="WP_170020087.1">
    <property type="nucleotide sequence ID" value="NZ_JABCSC020000001.1"/>
</dbReference>
<reference evidence="8 9" key="1">
    <citation type="submission" date="2020-06" db="EMBL/GenBank/DDBJ databases">
        <title>Draft genome of Uliginosibacterium sp. IMCC34675.</title>
        <authorList>
            <person name="Song J."/>
        </authorList>
    </citation>
    <scope>NUCLEOTIDE SEQUENCE [LARGE SCALE GENOMIC DNA]</scope>
    <source>
        <strain evidence="8 9">IMCC34675</strain>
    </source>
</reference>
<dbReference type="InterPro" id="IPR012175">
    <property type="entry name" value="Xanth_DH_ssu_bac"/>
</dbReference>
<proteinExistence type="predicted"/>
<dbReference type="Gene3D" id="1.10.150.120">
    <property type="entry name" value="[2Fe-2S]-binding domain"/>
    <property type="match status" value="1"/>
</dbReference>
<dbReference type="InterPro" id="IPR002346">
    <property type="entry name" value="Mopterin_DH_FAD-bd"/>
</dbReference>
<keyword evidence="1" id="KW-0285">Flavoprotein</keyword>
<dbReference type="InterPro" id="IPR012675">
    <property type="entry name" value="Beta-grasp_dom_sf"/>
</dbReference>
<dbReference type="InterPro" id="IPR036318">
    <property type="entry name" value="FAD-bd_PCMH-like_sf"/>
</dbReference>
<dbReference type="Gene3D" id="3.30.43.10">
    <property type="entry name" value="Uridine Diphospho-n-acetylenolpyruvylglucosamine Reductase, domain 2"/>
    <property type="match status" value="1"/>
</dbReference>
<dbReference type="InterPro" id="IPR006058">
    <property type="entry name" value="2Fe2S_fd_BS"/>
</dbReference>
<gene>
    <name evidence="8" type="primary">xdhA</name>
    <name evidence="8" type="ORF">HJ583_002060</name>
</gene>